<proteinExistence type="predicted"/>
<evidence type="ECO:0000256" key="1">
    <source>
        <dbReference type="SAM" id="MobiDB-lite"/>
    </source>
</evidence>
<dbReference type="AlphaFoldDB" id="A0A1A8V3W6"/>
<gene>
    <name evidence="2" type="primary">Nfu_g_1_018020</name>
</gene>
<feature type="compositionally biased region" description="Basic and acidic residues" evidence="1">
    <location>
        <begin position="1"/>
        <end position="16"/>
    </location>
</feature>
<protein>
    <submittedName>
        <fullName evidence="2">Uncharacterized protein</fullName>
    </submittedName>
</protein>
<sequence length="41" mass="4521">GEKLDRGKLETGKTRGYDTLQETINPQTPRDKTEGSNQGNS</sequence>
<feature type="region of interest" description="Disordered" evidence="1">
    <location>
        <begin position="1"/>
        <end position="41"/>
    </location>
</feature>
<organism evidence="2">
    <name type="scientific">Nothobranchius furzeri</name>
    <name type="common">Turquoise killifish</name>
    <dbReference type="NCBI Taxonomy" id="105023"/>
    <lineage>
        <taxon>Eukaryota</taxon>
        <taxon>Metazoa</taxon>
        <taxon>Chordata</taxon>
        <taxon>Craniata</taxon>
        <taxon>Vertebrata</taxon>
        <taxon>Euteleostomi</taxon>
        <taxon>Actinopterygii</taxon>
        <taxon>Neopterygii</taxon>
        <taxon>Teleostei</taxon>
        <taxon>Neoteleostei</taxon>
        <taxon>Acanthomorphata</taxon>
        <taxon>Ovalentaria</taxon>
        <taxon>Atherinomorphae</taxon>
        <taxon>Cyprinodontiformes</taxon>
        <taxon>Nothobranchiidae</taxon>
        <taxon>Nothobranchius</taxon>
    </lineage>
</organism>
<accession>A0A1A8V3W6</accession>
<name>A0A1A8V3W6_NOTFU</name>
<dbReference type="EMBL" id="HAEJ01013486">
    <property type="protein sequence ID" value="SBS53943.1"/>
    <property type="molecule type" value="Transcribed_RNA"/>
</dbReference>
<feature type="non-terminal residue" evidence="2">
    <location>
        <position position="1"/>
    </location>
</feature>
<reference evidence="2" key="1">
    <citation type="submission" date="2016-05" db="EMBL/GenBank/DDBJ databases">
        <authorList>
            <person name="Lavstsen T."/>
            <person name="Jespersen J.S."/>
        </authorList>
    </citation>
    <scope>NUCLEOTIDE SEQUENCE</scope>
    <source>
        <tissue evidence="2">Brain</tissue>
    </source>
</reference>
<reference evidence="2" key="2">
    <citation type="submission" date="2016-06" db="EMBL/GenBank/DDBJ databases">
        <title>The genome of a short-lived fish provides insights into sex chromosome evolution and the genetic control of aging.</title>
        <authorList>
            <person name="Reichwald K."/>
            <person name="Felder M."/>
            <person name="Petzold A."/>
            <person name="Koch P."/>
            <person name="Groth M."/>
            <person name="Platzer M."/>
        </authorList>
    </citation>
    <scope>NUCLEOTIDE SEQUENCE</scope>
    <source>
        <tissue evidence="2">Brain</tissue>
    </source>
</reference>
<evidence type="ECO:0000313" key="2">
    <source>
        <dbReference type="EMBL" id="SBS53943.1"/>
    </source>
</evidence>